<accession>A0A9D1MPP3</accession>
<reference evidence="7" key="1">
    <citation type="submission" date="2020-10" db="EMBL/GenBank/DDBJ databases">
        <authorList>
            <person name="Gilroy R."/>
        </authorList>
    </citation>
    <scope>NUCLEOTIDE SEQUENCE</scope>
    <source>
        <strain evidence="7">CHK160-1198</strain>
    </source>
</reference>
<comment type="caution">
    <text evidence="7">The sequence shown here is derived from an EMBL/GenBank/DDBJ whole genome shotgun (WGS) entry which is preliminary data.</text>
</comment>
<dbReference type="Pfam" id="PF06925">
    <property type="entry name" value="MGDG_synth"/>
    <property type="match status" value="1"/>
</dbReference>
<dbReference type="InterPro" id="IPR007235">
    <property type="entry name" value="Glyco_trans_28_C"/>
</dbReference>
<gene>
    <name evidence="7" type="ORF">IAB06_04045</name>
</gene>
<evidence type="ECO:0000256" key="4">
    <source>
        <dbReference type="ARBA" id="ARBA00022679"/>
    </source>
</evidence>
<comment type="similarity">
    <text evidence="2">Belongs to the glycosyltransferase 28 family.</text>
</comment>
<evidence type="ECO:0000259" key="6">
    <source>
        <dbReference type="Pfam" id="PF06925"/>
    </source>
</evidence>
<keyword evidence="4" id="KW-0808">Transferase</keyword>
<keyword evidence="3" id="KW-0328">Glycosyltransferase</keyword>
<dbReference type="GO" id="GO:0009247">
    <property type="term" value="P:glycolipid biosynthetic process"/>
    <property type="evidence" value="ECO:0007669"/>
    <property type="project" value="InterPro"/>
</dbReference>
<sequence>MSTINKKILIISASIGSGHTQAAKALQERYKQLEPQAEVVVVDFFDGEYALGKFMKDTYFNMLELFPEAYEVLYRYSQKSFFNSNVKSIMSWAMKTKLKRLLAQYTPDLVICTHPIPCCAAAYLRYKKQLPQSLAAVITDFTLHQLWQYPEVDAYFVASRSLQEELQKQGISATKIFVTGMPLRTQFRQAQTVFAKGQATPSVLLMGGGLGLGAVEEVVAQLQAVQHKIKITVVTGSNESLRQRLLKWNYTRQEIEILGYVDNIASLMAKSSLLITKPGGLTCSEALSMALPMLLFSPLPGQEEDNARYLKEQGVGIIVTELNTVSTLVDTLLRRENELTEMQMQAAQRGNTAATQEIIAVLEEVQREQKIAKVI</sequence>
<dbReference type="InterPro" id="IPR009695">
    <property type="entry name" value="Diacylglyc_glucosyltr_N"/>
</dbReference>
<dbReference type="Gene3D" id="3.40.50.2000">
    <property type="entry name" value="Glycogen Phosphorylase B"/>
    <property type="match status" value="1"/>
</dbReference>
<dbReference type="EMBL" id="DVNI01000058">
    <property type="protein sequence ID" value="HIU64196.1"/>
    <property type="molecule type" value="Genomic_DNA"/>
</dbReference>
<dbReference type="Proteomes" id="UP000824099">
    <property type="component" value="Unassembled WGS sequence"/>
</dbReference>
<evidence type="ECO:0000259" key="5">
    <source>
        <dbReference type="Pfam" id="PF04101"/>
    </source>
</evidence>
<evidence type="ECO:0000256" key="2">
    <source>
        <dbReference type="ARBA" id="ARBA00006962"/>
    </source>
</evidence>
<proteinExistence type="inferred from homology"/>
<dbReference type="GO" id="GO:0016758">
    <property type="term" value="F:hexosyltransferase activity"/>
    <property type="evidence" value="ECO:0007669"/>
    <property type="project" value="InterPro"/>
</dbReference>
<dbReference type="InterPro" id="IPR050519">
    <property type="entry name" value="Glycosyltransf_28_UgtP"/>
</dbReference>
<feature type="domain" description="Glycosyl transferase family 28 C-terminal" evidence="5">
    <location>
        <begin position="203"/>
        <end position="348"/>
    </location>
</feature>
<evidence type="ECO:0000313" key="8">
    <source>
        <dbReference type="Proteomes" id="UP000824099"/>
    </source>
</evidence>
<comment type="subcellular location">
    <subcellularLocation>
        <location evidence="1">Membrane</location>
    </subcellularLocation>
</comment>
<dbReference type="AlphaFoldDB" id="A0A9D1MPP3"/>
<dbReference type="PANTHER" id="PTHR43025">
    <property type="entry name" value="MONOGALACTOSYLDIACYLGLYCEROL SYNTHASE"/>
    <property type="match status" value="1"/>
</dbReference>
<name>A0A9D1MPP3_9FIRM</name>
<reference evidence="7" key="2">
    <citation type="journal article" date="2021" name="PeerJ">
        <title>Extensive microbial diversity within the chicken gut microbiome revealed by metagenomics and culture.</title>
        <authorList>
            <person name="Gilroy R."/>
            <person name="Ravi A."/>
            <person name="Getino M."/>
            <person name="Pursley I."/>
            <person name="Horton D.L."/>
            <person name="Alikhan N.F."/>
            <person name="Baker D."/>
            <person name="Gharbi K."/>
            <person name="Hall N."/>
            <person name="Watson M."/>
            <person name="Adriaenssens E.M."/>
            <person name="Foster-Nyarko E."/>
            <person name="Jarju S."/>
            <person name="Secka A."/>
            <person name="Antonio M."/>
            <person name="Oren A."/>
            <person name="Chaudhuri R.R."/>
            <person name="La Ragione R."/>
            <person name="Hildebrand F."/>
            <person name="Pallen M.J."/>
        </authorList>
    </citation>
    <scope>NUCLEOTIDE SEQUENCE</scope>
    <source>
        <strain evidence="7">CHK160-1198</strain>
    </source>
</reference>
<protein>
    <recommendedName>
        <fullName evidence="9">Monogalactosyldiacylglycerol synthase</fullName>
    </recommendedName>
</protein>
<feature type="domain" description="Diacylglycerol glucosyltransferase N-terminal" evidence="6">
    <location>
        <begin position="19"/>
        <end position="182"/>
    </location>
</feature>
<evidence type="ECO:0000313" key="7">
    <source>
        <dbReference type="EMBL" id="HIU64196.1"/>
    </source>
</evidence>
<dbReference type="SUPFAM" id="SSF53756">
    <property type="entry name" value="UDP-Glycosyltransferase/glycogen phosphorylase"/>
    <property type="match status" value="1"/>
</dbReference>
<dbReference type="PANTHER" id="PTHR43025:SF3">
    <property type="entry name" value="MONOGALACTOSYLDIACYLGLYCEROL SYNTHASE 1, CHLOROPLASTIC"/>
    <property type="match status" value="1"/>
</dbReference>
<dbReference type="GO" id="GO:0016020">
    <property type="term" value="C:membrane"/>
    <property type="evidence" value="ECO:0007669"/>
    <property type="project" value="UniProtKB-SubCell"/>
</dbReference>
<dbReference type="Pfam" id="PF04101">
    <property type="entry name" value="Glyco_tran_28_C"/>
    <property type="match status" value="1"/>
</dbReference>
<evidence type="ECO:0000256" key="1">
    <source>
        <dbReference type="ARBA" id="ARBA00004370"/>
    </source>
</evidence>
<organism evidence="7 8">
    <name type="scientific">Candidatus Avacidaminococcus intestinavium</name>
    <dbReference type="NCBI Taxonomy" id="2840684"/>
    <lineage>
        <taxon>Bacteria</taxon>
        <taxon>Bacillati</taxon>
        <taxon>Bacillota</taxon>
        <taxon>Negativicutes</taxon>
        <taxon>Acidaminococcales</taxon>
        <taxon>Acidaminococcaceae</taxon>
        <taxon>Acidaminococcaceae incertae sedis</taxon>
        <taxon>Candidatus Avacidaminococcus</taxon>
    </lineage>
</organism>
<evidence type="ECO:0008006" key="9">
    <source>
        <dbReference type="Google" id="ProtNLM"/>
    </source>
</evidence>
<evidence type="ECO:0000256" key="3">
    <source>
        <dbReference type="ARBA" id="ARBA00022676"/>
    </source>
</evidence>